<accession>A0A1J5PTY5</accession>
<gene>
    <name evidence="2" type="ORF">GALL_434100</name>
</gene>
<comment type="caution">
    <text evidence="2">The sequence shown here is derived from an EMBL/GenBank/DDBJ whole genome shotgun (WGS) entry which is preliminary data.</text>
</comment>
<feature type="region of interest" description="Disordered" evidence="1">
    <location>
        <begin position="1"/>
        <end position="84"/>
    </location>
</feature>
<reference evidence="2" key="1">
    <citation type="submission" date="2016-10" db="EMBL/GenBank/DDBJ databases">
        <title>Sequence of Gallionella enrichment culture.</title>
        <authorList>
            <person name="Poehlein A."/>
            <person name="Muehling M."/>
            <person name="Daniel R."/>
        </authorList>
    </citation>
    <scope>NUCLEOTIDE SEQUENCE</scope>
</reference>
<dbReference type="AlphaFoldDB" id="A0A1J5PTY5"/>
<evidence type="ECO:0000256" key="1">
    <source>
        <dbReference type="SAM" id="MobiDB-lite"/>
    </source>
</evidence>
<feature type="compositionally biased region" description="Basic and acidic residues" evidence="1">
    <location>
        <begin position="68"/>
        <end position="84"/>
    </location>
</feature>
<feature type="compositionally biased region" description="Basic and acidic residues" evidence="1">
    <location>
        <begin position="21"/>
        <end position="50"/>
    </location>
</feature>
<protein>
    <submittedName>
        <fullName evidence="2">Uncharacterized protein</fullName>
    </submittedName>
</protein>
<dbReference type="EMBL" id="MLJW01002335">
    <property type="protein sequence ID" value="OIQ74929.1"/>
    <property type="molecule type" value="Genomic_DNA"/>
</dbReference>
<evidence type="ECO:0000313" key="2">
    <source>
        <dbReference type="EMBL" id="OIQ74929.1"/>
    </source>
</evidence>
<name>A0A1J5PTY5_9ZZZZ</name>
<sequence>MRGDGRAEWSDPPVRGVARVVPDEGVDRGAQDVLRRREVGLADAEHDRPGRGPCELGDAADAGGGDGLHVRGERGHGRDASGSV</sequence>
<proteinExistence type="predicted"/>
<organism evidence="2">
    <name type="scientific">mine drainage metagenome</name>
    <dbReference type="NCBI Taxonomy" id="410659"/>
    <lineage>
        <taxon>unclassified sequences</taxon>
        <taxon>metagenomes</taxon>
        <taxon>ecological metagenomes</taxon>
    </lineage>
</organism>